<protein>
    <submittedName>
        <fullName evidence="2">Uncharacterized protein</fullName>
    </submittedName>
</protein>
<proteinExistence type="predicted"/>
<reference evidence="2 3" key="1">
    <citation type="submission" date="2016-08" db="EMBL/GenBank/DDBJ databases">
        <title>A Parts List for Fungal Cellulosomes Revealed by Comparative Genomics.</title>
        <authorList>
            <consortium name="DOE Joint Genome Institute"/>
            <person name="Haitjema C.H."/>
            <person name="Gilmore S.P."/>
            <person name="Henske J.K."/>
            <person name="Solomon K.V."/>
            <person name="De Groot R."/>
            <person name="Kuo A."/>
            <person name="Mondo S.J."/>
            <person name="Salamov A.A."/>
            <person name="Labutti K."/>
            <person name="Zhao Z."/>
            <person name="Chiniquy J."/>
            <person name="Barry K."/>
            <person name="Brewer H.M."/>
            <person name="Purvine S.O."/>
            <person name="Wright A.T."/>
            <person name="Boxma B."/>
            <person name="Van Alen T."/>
            <person name="Hackstein J.H."/>
            <person name="Baker S.E."/>
            <person name="Grigoriev I.V."/>
            <person name="O'Malley M.A."/>
        </authorList>
    </citation>
    <scope>NUCLEOTIDE SEQUENCE [LARGE SCALE GENOMIC DNA]</scope>
    <source>
        <strain evidence="2 3">G1</strain>
    </source>
</reference>
<feature type="region of interest" description="Disordered" evidence="1">
    <location>
        <begin position="19"/>
        <end position="74"/>
    </location>
</feature>
<keyword evidence="3" id="KW-1185">Reference proteome</keyword>
<accession>A0A1Y2D0N3</accession>
<name>A0A1Y2D0N3_9FUNG</name>
<evidence type="ECO:0000313" key="2">
    <source>
        <dbReference type="EMBL" id="ORY52165.1"/>
    </source>
</evidence>
<dbReference type="Proteomes" id="UP000193920">
    <property type="component" value="Unassembled WGS sequence"/>
</dbReference>
<gene>
    <name evidence="2" type="ORF">LY90DRAFT_508287</name>
</gene>
<feature type="compositionally biased region" description="Low complexity" evidence="1">
    <location>
        <begin position="51"/>
        <end position="67"/>
    </location>
</feature>
<evidence type="ECO:0000256" key="1">
    <source>
        <dbReference type="SAM" id="MobiDB-lite"/>
    </source>
</evidence>
<sequence length="144" mass="16259">MSLNTTDVLNLPFRDFLEDHKGKNPMDLDKPSTSGTLQPKSILKPSTNPQPVDDLSLSSSKVSYPDSSSDKADDPATFQRVFNISKPTFSGKVEEVDDFVHQFYEFFHFFAHSPNEEFLASAFISCLPSYQRNYIYSSYLPSKG</sequence>
<feature type="compositionally biased region" description="Basic and acidic residues" evidence="1">
    <location>
        <begin position="19"/>
        <end position="30"/>
    </location>
</feature>
<feature type="compositionally biased region" description="Polar residues" evidence="1">
    <location>
        <begin position="31"/>
        <end position="50"/>
    </location>
</feature>
<organism evidence="2 3">
    <name type="scientific">Neocallimastix californiae</name>
    <dbReference type="NCBI Taxonomy" id="1754190"/>
    <lineage>
        <taxon>Eukaryota</taxon>
        <taxon>Fungi</taxon>
        <taxon>Fungi incertae sedis</taxon>
        <taxon>Chytridiomycota</taxon>
        <taxon>Chytridiomycota incertae sedis</taxon>
        <taxon>Neocallimastigomycetes</taxon>
        <taxon>Neocallimastigales</taxon>
        <taxon>Neocallimastigaceae</taxon>
        <taxon>Neocallimastix</taxon>
    </lineage>
</organism>
<evidence type="ECO:0000313" key="3">
    <source>
        <dbReference type="Proteomes" id="UP000193920"/>
    </source>
</evidence>
<comment type="caution">
    <text evidence="2">The sequence shown here is derived from an EMBL/GenBank/DDBJ whole genome shotgun (WGS) entry which is preliminary data.</text>
</comment>
<dbReference type="AlphaFoldDB" id="A0A1Y2D0N3"/>
<dbReference type="EMBL" id="MCOG01000094">
    <property type="protein sequence ID" value="ORY52165.1"/>
    <property type="molecule type" value="Genomic_DNA"/>
</dbReference>